<dbReference type="AlphaFoldDB" id="A0AAD7YE38"/>
<feature type="compositionally biased region" description="Low complexity" evidence="1">
    <location>
        <begin position="52"/>
        <end position="63"/>
    </location>
</feature>
<proteinExistence type="predicted"/>
<protein>
    <submittedName>
        <fullName evidence="2">Uncharacterized protein</fullName>
    </submittedName>
</protein>
<keyword evidence="3" id="KW-1185">Reference proteome</keyword>
<comment type="caution">
    <text evidence="2">The sequence shown here is derived from an EMBL/GenBank/DDBJ whole genome shotgun (WGS) entry which is preliminary data.</text>
</comment>
<feature type="region of interest" description="Disordered" evidence="1">
    <location>
        <begin position="40"/>
        <end position="65"/>
    </location>
</feature>
<gene>
    <name evidence="2" type="ORF">PYW07_008744</name>
</gene>
<organism evidence="2 3">
    <name type="scientific">Mythimna separata</name>
    <name type="common">Oriental armyworm</name>
    <name type="synonym">Pseudaletia separata</name>
    <dbReference type="NCBI Taxonomy" id="271217"/>
    <lineage>
        <taxon>Eukaryota</taxon>
        <taxon>Metazoa</taxon>
        <taxon>Ecdysozoa</taxon>
        <taxon>Arthropoda</taxon>
        <taxon>Hexapoda</taxon>
        <taxon>Insecta</taxon>
        <taxon>Pterygota</taxon>
        <taxon>Neoptera</taxon>
        <taxon>Endopterygota</taxon>
        <taxon>Lepidoptera</taxon>
        <taxon>Glossata</taxon>
        <taxon>Ditrysia</taxon>
        <taxon>Noctuoidea</taxon>
        <taxon>Noctuidae</taxon>
        <taxon>Noctuinae</taxon>
        <taxon>Hadenini</taxon>
        <taxon>Mythimna</taxon>
    </lineage>
</organism>
<name>A0AAD7YE38_MYTSE</name>
<evidence type="ECO:0000256" key="1">
    <source>
        <dbReference type="SAM" id="MobiDB-lite"/>
    </source>
</evidence>
<evidence type="ECO:0000313" key="3">
    <source>
        <dbReference type="Proteomes" id="UP001231518"/>
    </source>
</evidence>
<feature type="compositionally biased region" description="Basic and acidic residues" evidence="1">
    <location>
        <begin position="82"/>
        <end position="93"/>
    </location>
</feature>
<dbReference type="EMBL" id="JARGEI010000022">
    <property type="protein sequence ID" value="KAJ8711502.1"/>
    <property type="molecule type" value="Genomic_DNA"/>
</dbReference>
<sequence length="107" mass="12117">MNSKDNYFPRLDPEAKSMPGEGMLPRKRFKDLQLEATVFEQPAYLRPPNDTPQPSGDSDQSPPEIIKWLKDSPSLSAVRNELEVPKSPHHEAQKTLSQDCKPETQVC</sequence>
<reference evidence="2" key="1">
    <citation type="submission" date="2023-03" db="EMBL/GenBank/DDBJ databases">
        <title>Chromosome-level genomes of two armyworms, Mythimna separata and Mythimna loreyi, provide insights into the biosynthesis and reception of sex pheromones.</title>
        <authorList>
            <person name="Zhao H."/>
        </authorList>
    </citation>
    <scope>NUCLEOTIDE SEQUENCE</scope>
    <source>
        <strain evidence="2">BeijingLab</strain>
        <tissue evidence="2">Pupa</tissue>
    </source>
</reference>
<feature type="region of interest" description="Disordered" evidence="1">
    <location>
        <begin position="82"/>
        <end position="107"/>
    </location>
</feature>
<accession>A0AAD7YE38</accession>
<evidence type="ECO:0000313" key="2">
    <source>
        <dbReference type="EMBL" id="KAJ8711502.1"/>
    </source>
</evidence>
<feature type="region of interest" description="Disordered" evidence="1">
    <location>
        <begin position="1"/>
        <end position="25"/>
    </location>
</feature>
<dbReference type="Proteomes" id="UP001231518">
    <property type="component" value="Chromosome 21"/>
</dbReference>